<accession>A0A4Q5E8B3</accession>
<protein>
    <submittedName>
        <fullName evidence="1">Uncharacterized protein</fullName>
    </submittedName>
</protein>
<dbReference type="EMBL" id="WCTM01000007">
    <property type="protein sequence ID" value="KAB4241671.1"/>
    <property type="molecule type" value="Genomic_DNA"/>
</dbReference>
<dbReference type="RefSeq" id="WP_130081304.1">
    <property type="nucleotide sequence ID" value="NZ_RCXX01000007.1"/>
</dbReference>
<sequence>MSVVKERVVLRKRRREGGRTPHRIKLDAVRESDSLLVEIVLDKKCGPVYRYQFAPGSLSGRQCVVFRENGGRIYWLGGLNPKEMTNDEAEALSTQSTVLKKTERFPDAELSGIKYNVLVFGMHDSLVAVYRTLGDVAAAMNLRAEAIDKLCRTKRHSTETGYSFRYKRKAIDFDVTDFTLTLSGYDELCKRKPGNKN</sequence>
<proteinExistence type="predicted"/>
<gene>
    <name evidence="1" type="ORF">GAP41_13080</name>
</gene>
<evidence type="ECO:0000313" key="1">
    <source>
        <dbReference type="EMBL" id="KAB4241671.1"/>
    </source>
</evidence>
<name>A0A4Q5E8B3_BACUN</name>
<dbReference type="AlphaFoldDB" id="A0A4Q5E8B3"/>
<reference evidence="1 2" key="1">
    <citation type="journal article" date="2019" name="Nat. Med.">
        <title>A library of human gut bacterial isolates paired with longitudinal multiomics data enables mechanistic microbiome research.</title>
        <authorList>
            <person name="Poyet M."/>
            <person name="Groussin M."/>
            <person name="Gibbons S.M."/>
            <person name="Avila-Pacheco J."/>
            <person name="Jiang X."/>
            <person name="Kearney S.M."/>
            <person name="Perrotta A.R."/>
            <person name="Berdy B."/>
            <person name="Zhao S."/>
            <person name="Lieberman T.D."/>
            <person name="Swanson P.K."/>
            <person name="Smith M."/>
            <person name="Roesemann S."/>
            <person name="Alexander J.E."/>
            <person name="Rich S.A."/>
            <person name="Livny J."/>
            <person name="Vlamakis H."/>
            <person name="Clish C."/>
            <person name="Bullock K."/>
            <person name="Deik A."/>
            <person name="Scott J."/>
            <person name="Pierce K.A."/>
            <person name="Xavier R.J."/>
            <person name="Alm E.J."/>
        </authorList>
    </citation>
    <scope>NUCLEOTIDE SEQUENCE [LARGE SCALE GENOMIC DNA]</scope>
    <source>
        <strain evidence="1 2">BIOML-A6</strain>
    </source>
</reference>
<dbReference type="Proteomes" id="UP000431575">
    <property type="component" value="Unassembled WGS sequence"/>
</dbReference>
<evidence type="ECO:0000313" key="2">
    <source>
        <dbReference type="Proteomes" id="UP000431575"/>
    </source>
</evidence>
<comment type="caution">
    <text evidence="1">The sequence shown here is derived from an EMBL/GenBank/DDBJ whole genome shotgun (WGS) entry which is preliminary data.</text>
</comment>
<organism evidence="1 2">
    <name type="scientific">Bacteroides uniformis</name>
    <dbReference type="NCBI Taxonomy" id="820"/>
    <lineage>
        <taxon>Bacteria</taxon>
        <taxon>Pseudomonadati</taxon>
        <taxon>Bacteroidota</taxon>
        <taxon>Bacteroidia</taxon>
        <taxon>Bacteroidales</taxon>
        <taxon>Bacteroidaceae</taxon>
        <taxon>Bacteroides</taxon>
    </lineage>
</organism>